<protein>
    <recommendedName>
        <fullName evidence="5">EIPR1-like beta-propeller domain-containing protein</fullName>
    </recommendedName>
</protein>
<comment type="caution">
    <text evidence="6">The sequence shown here is derived from an EMBL/GenBank/DDBJ whole genome shotgun (WGS) entry which is preliminary data.</text>
</comment>
<name>A0A9D4UKG2_ADICA</name>
<dbReference type="SUPFAM" id="SSF50978">
    <property type="entry name" value="WD40 repeat-like"/>
    <property type="match status" value="1"/>
</dbReference>
<evidence type="ECO:0000313" key="7">
    <source>
        <dbReference type="Proteomes" id="UP000886520"/>
    </source>
</evidence>
<dbReference type="Pfam" id="PF23609">
    <property type="entry name" value="Beta-prop_EIPR1"/>
    <property type="match status" value="1"/>
</dbReference>
<accession>A0A9D4UKG2</accession>
<dbReference type="GO" id="GO:0016567">
    <property type="term" value="P:protein ubiquitination"/>
    <property type="evidence" value="ECO:0007669"/>
    <property type="project" value="TreeGrafter"/>
</dbReference>
<evidence type="ECO:0000256" key="1">
    <source>
        <dbReference type="ARBA" id="ARBA00005672"/>
    </source>
</evidence>
<evidence type="ECO:0000259" key="5">
    <source>
        <dbReference type="Pfam" id="PF23609"/>
    </source>
</evidence>
<evidence type="ECO:0000256" key="2">
    <source>
        <dbReference type="ARBA" id="ARBA00022574"/>
    </source>
</evidence>
<organism evidence="6 7">
    <name type="scientific">Adiantum capillus-veneris</name>
    <name type="common">Maidenhair fern</name>
    <dbReference type="NCBI Taxonomy" id="13818"/>
    <lineage>
        <taxon>Eukaryota</taxon>
        <taxon>Viridiplantae</taxon>
        <taxon>Streptophyta</taxon>
        <taxon>Embryophyta</taxon>
        <taxon>Tracheophyta</taxon>
        <taxon>Polypodiopsida</taxon>
        <taxon>Polypodiidae</taxon>
        <taxon>Polypodiales</taxon>
        <taxon>Pteridineae</taxon>
        <taxon>Pteridaceae</taxon>
        <taxon>Vittarioideae</taxon>
        <taxon>Adiantum</taxon>
    </lineage>
</organism>
<dbReference type="InterPro" id="IPR059104">
    <property type="entry name" value="Beta-prop_EIPR1-like"/>
</dbReference>
<evidence type="ECO:0000256" key="4">
    <source>
        <dbReference type="PROSITE-ProRule" id="PRU00221"/>
    </source>
</evidence>
<dbReference type="InterPro" id="IPR036322">
    <property type="entry name" value="WD40_repeat_dom_sf"/>
</dbReference>
<dbReference type="PANTHER" id="PTHR14205">
    <property type="entry name" value="WD-REPEAT PROTEIN"/>
    <property type="match status" value="1"/>
</dbReference>
<dbReference type="InterPro" id="IPR015943">
    <property type="entry name" value="WD40/YVTN_repeat-like_dom_sf"/>
</dbReference>
<dbReference type="PROSITE" id="PS50082">
    <property type="entry name" value="WD_REPEATS_2"/>
    <property type="match status" value="1"/>
</dbReference>
<feature type="repeat" description="WD" evidence="4">
    <location>
        <begin position="216"/>
        <end position="258"/>
    </location>
</feature>
<keyword evidence="3" id="KW-0677">Repeat</keyword>
<proteinExistence type="inferred from homology"/>
<dbReference type="Proteomes" id="UP000886520">
    <property type="component" value="Chromosome 15"/>
</dbReference>
<dbReference type="SMART" id="SM00320">
    <property type="entry name" value="WD40"/>
    <property type="match status" value="6"/>
</dbReference>
<dbReference type="Pfam" id="PF00400">
    <property type="entry name" value="WD40"/>
    <property type="match status" value="1"/>
</dbReference>
<sequence>MVGTLSLREENEVHLVKYSASTGDVTCEGLYAHQHEIWDLASCPFDPLIFSTVHASAGDFGASVWRLPDHSKRSSQLEKLADLNGHTKKIKCTLWSQSGREHPQLLSIDEEALHVWDIDVSGRSVQVDKKISPGVLYHMRSGAWDPHDPMSVATVSDSCVQFWDLRSTKQAQALENAHAHDLDFNPQKQHIFATVGDESQILLWDKRNLGYFLLELPGHSHWTWRVRYNPKCDEFLLSSGTDSLVNLWTVDASHEDNAGARSPEDSPRAHIDPLLRSYNGHEDSVYGIAWSLKEPWIFASLSYDGRVLVDSVPQHVAKHIKLVTQ</sequence>
<dbReference type="OrthoDB" id="196957at2759"/>
<evidence type="ECO:0000313" key="6">
    <source>
        <dbReference type="EMBL" id="KAI5069568.1"/>
    </source>
</evidence>
<dbReference type="AlphaFoldDB" id="A0A9D4UKG2"/>
<evidence type="ECO:0000256" key="3">
    <source>
        <dbReference type="ARBA" id="ARBA00022737"/>
    </source>
</evidence>
<dbReference type="InterPro" id="IPR001680">
    <property type="entry name" value="WD40_rpt"/>
</dbReference>
<keyword evidence="7" id="KW-1185">Reference proteome</keyword>
<dbReference type="Gene3D" id="2.130.10.10">
    <property type="entry name" value="YVTN repeat-like/Quinoprotein amine dehydrogenase"/>
    <property type="match status" value="1"/>
</dbReference>
<feature type="domain" description="EIPR1-like beta-propeller" evidence="5">
    <location>
        <begin position="1"/>
        <end position="248"/>
    </location>
</feature>
<comment type="similarity">
    <text evidence="1">Belongs to the WD repeat EIPR1 family.</text>
</comment>
<dbReference type="PANTHER" id="PTHR14205:SF15">
    <property type="entry name" value="EARP AND GARP COMPLEX-INTERACTING PROTEIN 1"/>
    <property type="match status" value="1"/>
</dbReference>
<keyword evidence="2 4" id="KW-0853">WD repeat</keyword>
<reference evidence="6" key="1">
    <citation type="submission" date="2021-01" db="EMBL/GenBank/DDBJ databases">
        <title>Adiantum capillus-veneris genome.</title>
        <authorList>
            <person name="Fang Y."/>
            <person name="Liao Q."/>
        </authorList>
    </citation>
    <scope>NUCLEOTIDE SEQUENCE</scope>
    <source>
        <strain evidence="6">H3</strain>
        <tissue evidence="6">Leaf</tissue>
    </source>
</reference>
<dbReference type="EMBL" id="JABFUD020000015">
    <property type="protein sequence ID" value="KAI5069568.1"/>
    <property type="molecule type" value="Genomic_DNA"/>
</dbReference>
<dbReference type="InterPro" id="IPR040323">
    <property type="entry name" value="EIPR1"/>
</dbReference>
<gene>
    <name evidence="6" type="ORF">GOP47_0015869</name>
</gene>